<feature type="domain" description="RRM" evidence="5">
    <location>
        <begin position="18"/>
        <end position="98"/>
    </location>
</feature>
<reference evidence="6 7" key="1">
    <citation type="submission" date="2024-03" db="EMBL/GenBank/DDBJ databases">
        <title>Complete genome sequence of the green alga Chloropicon roscoffensis RCC1871.</title>
        <authorList>
            <person name="Lemieux C."/>
            <person name="Pombert J.-F."/>
            <person name="Otis C."/>
            <person name="Turmel M."/>
        </authorList>
    </citation>
    <scope>NUCLEOTIDE SEQUENCE [LARGE SCALE GENOMIC DNA]</scope>
    <source>
        <strain evidence="6 7">RCC1871</strain>
    </source>
</reference>
<dbReference type="Gene3D" id="3.30.70.330">
    <property type="match status" value="3"/>
</dbReference>
<sequence length="423" mass="43596">MSDVGAASAPTTNSDGPRTLWMGDLAFWVDEGFLMSVFAPTGEVVSTKVIRNKFTGYSEGYGFVEFATSAAAMAVLQTYNGTPIPGTDLFFKLNWASHSSPGGASSSAAQRGGSEDGAAPEHSVFVGDLSPEVTDYALQEYFRQFYQTVKSARVVTDPVTGRPKGYGFVRFLSEGDRDKAIVEMNGQVVGSRAIRVCLATPKRTGSGGGLVQGLYHLAGLRGAPPGGFLAGMRGGGAGAGTLYIGGVAAGTTEDDVRAVFAPFGSIVYVKIAHAKACAFVQFRQREAAARALQATNGQVINGSPVRVSWGRHSEHHIAASAQMMRQHASAGLYGYYNHFYGFADPSPYYTASYTVPPPQVMSDPGAGAAASAAAAAASAAAAAAAASISGQGPAKGPPGLADRDANAPATVEEMGSKTFVSGS</sequence>
<dbReference type="AlphaFoldDB" id="A0AAX4P9M5"/>
<proteinExistence type="predicted"/>
<feature type="domain" description="RRM" evidence="5">
    <location>
        <begin position="122"/>
        <end position="201"/>
    </location>
</feature>
<evidence type="ECO:0000313" key="6">
    <source>
        <dbReference type="EMBL" id="WZN62270.1"/>
    </source>
</evidence>
<evidence type="ECO:0000256" key="2">
    <source>
        <dbReference type="ARBA" id="ARBA00022884"/>
    </source>
</evidence>
<feature type="domain" description="RRM" evidence="5">
    <location>
        <begin position="240"/>
        <end position="312"/>
    </location>
</feature>
<dbReference type="GO" id="GO:0003729">
    <property type="term" value="F:mRNA binding"/>
    <property type="evidence" value="ECO:0007669"/>
    <property type="project" value="InterPro"/>
</dbReference>
<dbReference type="GO" id="GO:0005829">
    <property type="term" value="C:cytosol"/>
    <property type="evidence" value="ECO:0007669"/>
    <property type="project" value="TreeGrafter"/>
</dbReference>
<dbReference type="CDD" id="cd12345">
    <property type="entry name" value="RRM2_SECp43_like"/>
    <property type="match status" value="1"/>
</dbReference>
<feature type="region of interest" description="Disordered" evidence="4">
    <location>
        <begin position="102"/>
        <end position="121"/>
    </location>
</feature>
<dbReference type="InterPro" id="IPR012677">
    <property type="entry name" value="Nucleotide-bd_a/b_plait_sf"/>
</dbReference>
<dbReference type="Pfam" id="PF00076">
    <property type="entry name" value="RRM_1"/>
    <property type="match status" value="3"/>
</dbReference>
<accession>A0AAX4P9M5</accession>
<feature type="region of interest" description="Disordered" evidence="4">
    <location>
        <begin position="387"/>
        <end position="406"/>
    </location>
</feature>
<gene>
    <name evidence="6" type="ORF">HKI87_05g38060</name>
</gene>
<evidence type="ECO:0000256" key="3">
    <source>
        <dbReference type="PROSITE-ProRule" id="PRU00176"/>
    </source>
</evidence>
<dbReference type="Proteomes" id="UP001472866">
    <property type="component" value="Chromosome 05"/>
</dbReference>
<evidence type="ECO:0000256" key="1">
    <source>
        <dbReference type="ARBA" id="ARBA00022737"/>
    </source>
</evidence>
<dbReference type="PANTHER" id="PTHR47640">
    <property type="entry name" value="TRNA SELENOCYSTEINE 1-ASSOCIATED PROTEIN 1-RELATED-RELATED"/>
    <property type="match status" value="1"/>
</dbReference>
<dbReference type="SMART" id="SM00360">
    <property type="entry name" value="RRM"/>
    <property type="match status" value="3"/>
</dbReference>
<name>A0AAX4P9M5_9CHLO</name>
<dbReference type="InterPro" id="IPR000504">
    <property type="entry name" value="RRM_dom"/>
</dbReference>
<dbReference type="InterPro" id="IPR035979">
    <property type="entry name" value="RBD_domain_sf"/>
</dbReference>
<dbReference type="EMBL" id="CP151505">
    <property type="protein sequence ID" value="WZN62270.1"/>
    <property type="molecule type" value="Genomic_DNA"/>
</dbReference>
<keyword evidence="1" id="KW-0677">Repeat</keyword>
<keyword evidence="7" id="KW-1185">Reference proteome</keyword>
<dbReference type="InterPro" id="IPR003954">
    <property type="entry name" value="RRM_euk-type"/>
</dbReference>
<dbReference type="PANTHER" id="PTHR47640:SF10">
    <property type="entry name" value="TRNA SELENOCYSTEINE 1-ASSOCIATED PROTEIN 1-RELATED"/>
    <property type="match status" value="1"/>
</dbReference>
<evidence type="ECO:0000259" key="5">
    <source>
        <dbReference type="PROSITE" id="PS50102"/>
    </source>
</evidence>
<dbReference type="SMART" id="SM00361">
    <property type="entry name" value="RRM_1"/>
    <property type="match status" value="2"/>
</dbReference>
<dbReference type="FunFam" id="3.30.70.330:FF:000159">
    <property type="entry name" value="tRNA selenocysteine 1-associated protein 1"/>
    <property type="match status" value="1"/>
</dbReference>
<evidence type="ECO:0000313" key="7">
    <source>
        <dbReference type="Proteomes" id="UP001472866"/>
    </source>
</evidence>
<dbReference type="CDD" id="cd12344">
    <property type="entry name" value="RRM1_SECp43_like"/>
    <property type="match status" value="1"/>
</dbReference>
<dbReference type="SUPFAM" id="SSF54928">
    <property type="entry name" value="RNA-binding domain, RBD"/>
    <property type="match status" value="3"/>
</dbReference>
<dbReference type="PROSITE" id="PS50102">
    <property type="entry name" value="RRM"/>
    <property type="match status" value="3"/>
</dbReference>
<keyword evidence="2 3" id="KW-0694">RNA-binding</keyword>
<organism evidence="6 7">
    <name type="scientific">Chloropicon roscoffensis</name>
    <dbReference type="NCBI Taxonomy" id="1461544"/>
    <lineage>
        <taxon>Eukaryota</taxon>
        <taxon>Viridiplantae</taxon>
        <taxon>Chlorophyta</taxon>
        <taxon>Chloropicophyceae</taxon>
        <taxon>Chloropicales</taxon>
        <taxon>Chloropicaceae</taxon>
        <taxon>Chloropicon</taxon>
    </lineage>
</organism>
<feature type="compositionally biased region" description="Low complexity" evidence="4">
    <location>
        <begin position="102"/>
        <end position="112"/>
    </location>
</feature>
<dbReference type="InterPro" id="IPR050825">
    <property type="entry name" value="RBM42_RBP45_47-like"/>
</dbReference>
<protein>
    <submittedName>
        <fullName evidence="6">Polyadenylate-binding protein</fullName>
    </submittedName>
</protein>
<evidence type="ECO:0000256" key="4">
    <source>
        <dbReference type="SAM" id="MobiDB-lite"/>
    </source>
</evidence>